<evidence type="ECO:0008006" key="3">
    <source>
        <dbReference type="Google" id="ProtNLM"/>
    </source>
</evidence>
<organism evidence="1 2">
    <name type="scientific">Candidatus Eisenbergiella intestinigallinarum</name>
    <dbReference type="NCBI Taxonomy" id="2838549"/>
    <lineage>
        <taxon>Bacteria</taxon>
        <taxon>Bacillati</taxon>
        <taxon>Bacillota</taxon>
        <taxon>Clostridia</taxon>
        <taxon>Lachnospirales</taxon>
        <taxon>Lachnospiraceae</taxon>
        <taxon>Eisenbergiella</taxon>
    </lineage>
</organism>
<comment type="caution">
    <text evidence="1">The sequence shown here is derived from an EMBL/GenBank/DDBJ whole genome shotgun (WGS) entry which is preliminary data.</text>
</comment>
<gene>
    <name evidence="1" type="ORF">H9926_14320</name>
</gene>
<reference evidence="1" key="1">
    <citation type="journal article" date="2021" name="PeerJ">
        <title>Extensive microbial diversity within the chicken gut microbiome revealed by metagenomics and culture.</title>
        <authorList>
            <person name="Gilroy R."/>
            <person name="Ravi A."/>
            <person name="Getino M."/>
            <person name="Pursley I."/>
            <person name="Horton D.L."/>
            <person name="Alikhan N.F."/>
            <person name="Baker D."/>
            <person name="Gharbi K."/>
            <person name="Hall N."/>
            <person name="Watson M."/>
            <person name="Adriaenssens E.M."/>
            <person name="Foster-Nyarko E."/>
            <person name="Jarju S."/>
            <person name="Secka A."/>
            <person name="Antonio M."/>
            <person name="Oren A."/>
            <person name="Chaudhuri R.R."/>
            <person name="La Ragione R."/>
            <person name="Hildebrand F."/>
            <person name="Pallen M.J."/>
        </authorList>
    </citation>
    <scope>NUCLEOTIDE SEQUENCE</scope>
    <source>
        <strain evidence="1">ChiBcec1-1630</strain>
    </source>
</reference>
<sequence length="269" mass="31604">MERIDLDAVIREPDQGHTSKGDQPKWQWKGKWYKADYMGYEALSEVLISRLLKRSNVSGFAEYGPVRIRYQGRELPGCVSDNFRDKDEILVPLERLHRAYMGRGLAETLGKLKEAKERIRYTADFMERTTGLTGAGEYLALLVELDAFFLNEDRHTNNLAVIRNEKTMEFRYCPVFDNGLALLSDLNEYSLDQDIYDCIGRVHAKPFSRYFEEQVDAAEELYGMQLHFFFSIKDISRELEFAGELYDEKICRRAEQVLFEQMRKYQVYF</sequence>
<dbReference type="EMBL" id="DWVS01000371">
    <property type="protein sequence ID" value="HJC89173.1"/>
    <property type="molecule type" value="Genomic_DNA"/>
</dbReference>
<evidence type="ECO:0000313" key="1">
    <source>
        <dbReference type="EMBL" id="HJC89173.1"/>
    </source>
</evidence>
<reference evidence="1" key="2">
    <citation type="submission" date="2021-04" db="EMBL/GenBank/DDBJ databases">
        <authorList>
            <person name="Gilroy R."/>
        </authorList>
    </citation>
    <scope>NUCLEOTIDE SEQUENCE</scope>
    <source>
        <strain evidence="1">ChiBcec1-1630</strain>
    </source>
</reference>
<proteinExistence type="predicted"/>
<name>A0A9D2TTQ3_9FIRM</name>
<evidence type="ECO:0000313" key="2">
    <source>
        <dbReference type="Proteomes" id="UP000823922"/>
    </source>
</evidence>
<dbReference type="AlphaFoldDB" id="A0A9D2TTQ3"/>
<accession>A0A9D2TTQ3</accession>
<dbReference type="Gene3D" id="1.10.1070.20">
    <property type="match status" value="1"/>
</dbReference>
<protein>
    <recommendedName>
        <fullName evidence="3">HipA-like C-terminal domain-containing protein</fullName>
    </recommendedName>
</protein>
<dbReference type="Proteomes" id="UP000823922">
    <property type="component" value="Unassembled WGS sequence"/>
</dbReference>